<dbReference type="OrthoDB" id="15318at2759"/>
<dbReference type="GO" id="GO:0004109">
    <property type="term" value="F:coproporphyrinogen oxidase activity"/>
    <property type="evidence" value="ECO:0007669"/>
    <property type="project" value="UniProtKB-EC"/>
</dbReference>
<dbReference type="InterPro" id="IPR001260">
    <property type="entry name" value="Coprogen_oxidase_aer"/>
</dbReference>
<dbReference type="PANTHER" id="PTHR10755:SF0">
    <property type="entry name" value="OXYGEN-DEPENDENT COPROPORPHYRINOGEN-III OXIDASE, MITOCHONDRIAL"/>
    <property type="match status" value="1"/>
</dbReference>
<dbReference type="PANTHER" id="PTHR10755">
    <property type="entry name" value="COPROPORPHYRINOGEN III OXIDASE, MITOCHONDRIAL"/>
    <property type="match status" value="1"/>
</dbReference>
<evidence type="ECO:0000256" key="6">
    <source>
        <dbReference type="ARBA" id="ARBA00023244"/>
    </source>
</evidence>
<evidence type="ECO:0000256" key="2">
    <source>
        <dbReference type="ARBA" id="ARBA00010644"/>
    </source>
</evidence>
<organism evidence="7 8">
    <name type="scientific">Guyanagaster necrorhizus</name>
    <dbReference type="NCBI Taxonomy" id="856835"/>
    <lineage>
        <taxon>Eukaryota</taxon>
        <taxon>Fungi</taxon>
        <taxon>Dikarya</taxon>
        <taxon>Basidiomycota</taxon>
        <taxon>Agaricomycotina</taxon>
        <taxon>Agaricomycetes</taxon>
        <taxon>Agaricomycetidae</taxon>
        <taxon>Agaricales</taxon>
        <taxon>Marasmiineae</taxon>
        <taxon>Physalacriaceae</taxon>
        <taxon>Guyanagaster</taxon>
    </lineage>
</organism>
<sequence length="346" mass="38797">MAMRKRAEELVVDLQDSIVEALEAIDPDASPFKRDSWTRAQGGYGTSCVFAVPSSDDDDDDAASPPSSVLEKAGVNVSVVHGTLPPSAVQQMRVNHATLPQVDGGLPFFATGVSLVIHPRNPNAPTCHANYRYFEVTEAIDPDSQEPPKPLVWWFGGGADLTPSYLFEEDAVHFHKVHQDTAAPHGTQMYPALKKWCDEYFYIPHRQESRGIGGIFFDDLSIEPHPRLTSDEKRPQTAEEIFSFVHDMGAAFIPAYIPILSKRCNLPFTPRQRRWQLIRRGRYVEFNLMIDRGTKFGLNAPGARIESILMSLPETARWEYMSDMGQDPESEEGKLVAVLKTPKQWV</sequence>
<gene>
    <name evidence="7" type="ORF">BT62DRAFT_935289</name>
</gene>
<dbReference type="AlphaFoldDB" id="A0A9P7VMC1"/>
<reference evidence="7" key="1">
    <citation type="submission" date="2020-11" db="EMBL/GenBank/DDBJ databases">
        <title>Adaptations for nitrogen fixation in a non-lichenized fungal sporocarp promotes dispersal by wood-feeding termites.</title>
        <authorList>
            <consortium name="DOE Joint Genome Institute"/>
            <person name="Koch R.A."/>
            <person name="Yoon G."/>
            <person name="Arayal U."/>
            <person name="Lail K."/>
            <person name="Amirebrahimi M."/>
            <person name="Labutti K."/>
            <person name="Lipzen A."/>
            <person name="Riley R."/>
            <person name="Barry K."/>
            <person name="Henrissat B."/>
            <person name="Grigoriev I.V."/>
            <person name="Herr J.R."/>
            <person name="Aime M.C."/>
        </authorList>
    </citation>
    <scope>NUCLEOTIDE SEQUENCE</scope>
    <source>
        <strain evidence="7">MCA 3950</strain>
    </source>
</reference>
<evidence type="ECO:0000256" key="3">
    <source>
        <dbReference type="ARBA" id="ARBA00011738"/>
    </source>
</evidence>
<keyword evidence="6" id="KW-0627">Porphyrin biosynthesis</keyword>
<comment type="subunit">
    <text evidence="3">Homodimer.</text>
</comment>
<evidence type="ECO:0000256" key="1">
    <source>
        <dbReference type="ARBA" id="ARBA00005168"/>
    </source>
</evidence>
<name>A0A9P7VMC1_9AGAR</name>
<protein>
    <recommendedName>
        <fullName evidence="4">coproporphyrinogen oxidase</fullName>
        <ecNumber evidence="4">1.3.3.3</ecNumber>
    </recommendedName>
</protein>
<evidence type="ECO:0000256" key="5">
    <source>
        <dbReference type="ARBA" id="ARBA00023002"/>
    </source>
</evidence>
<dbReference type="InterPro" id="IPR036406">
    <property type="entry name" value="Coprogen_oxidase_aer_sf"/>
</dbReference>
<evidence type="ECO:0000313" key="8">
    <source>
        <dbReference type="Proteomes" id="UP000812287"/>
    </source>
</evidence>
<dbReference type="PROSITE" id="PS01021">
    <property type="entry name" value="COPROGEN_OXIDASE"/>
    <property type="match status" value="1"/>
</dbReference>
<dbReference type="Proteomes" id="UP000812287">
    <property type="component" value="Unassembled WGS sequence"/>
</dbReference>
<evidence type="ECO:0000256" key="4">
    <source>
        <dbReference type="ARBA" id="ARBA00012869"/>
    </source>
</evidence>
<dbReference type="PIRSF" id="PIRSF000166">
    <property type="entry name" value="Coproporphyri_ox"/>
    <property type="match status" value="1"/>
</dbReference>
<dbReference type="NCBIfam" id="NF003727">
    <property type="entry name" value="PRK05330.1"/>
    <property type="match status" value="1"/>
</dbReference>
<keyword evidence="8" id="KW-1185">Reference proteome</keyword>
<dbReference type="EC" id="1.3.3.3" evidence="4"/>
<dbReference type="InterPro" id="IPR018375">
    <property type="entry name" value="Coprogen_oxidase_CS"/>
</dbReference>
<dbReference type="GO" id="GO:0006782">
    <property type="term" value="P:protoporphyrinogen IX biosynthetic process"/>
    <property type="evidence" value="ECO:0007669"/>
    <property type="project" value="TreeGrafter"/>
</dbReference>
<dbReference type="Gene3D" id="3.40.1500.10">
    <property type="entry name" value="Coproporphyrinogen III oxidase, aerobic"/>
    <property type="match status" value="1"/>
</dbReference>
<dbReference type="Pfam" id="PF01218">
    <property type="entry name" value="Coprogen_oxidas"/>
    <property type="match status" value="1"/>
</dbReference>
<evidence type="ECO:0000313" key="7">
    <source>
        <dbReference type="EMBL" id="KAG7442965.1"/>
    </source>
</evidence>
<dbReference type="GO" id="GO:0005737">
    <property type="term" value="C:cytoplasm"/>
    <property type="evidence" value="ECO:0007669"/>
    <property type="project" value="TreeGrafter"/>
</dbReference>
<comment type="caution">
    <text evidence="7">The sequence shown here is derived from an EMBL/GenBank/DDBJ whole genome shotgun (WGS) entry which is preliminary data.</text>
</comment>
<accession>A0A9P7VMC1</accession>
<dbReference type="RefSeq" id="XP_043036465.1">
    <property type="nucleotide sequence ID" value="XM_043186908.1"/>
</dbReference>
<keyword evidence="5" id="KW-0560">Oxidoreductase</keyword>
<dbReference type="SUPFAM" id="SSF102886">
    <property type="entry name" value="Coproporphyrinogen III oxidase"/>
    <property type="match status" value="1"/>
</dbReference>
<proteinExistence type="inferred from homology"/>
<dbReference type="EMBL" id="MU250547">
    <property type="protein sequence ID" value="KAG7442965.1"/>
    <property type="molecule type" value="Genomic_DNA"/>
</dbReference>
<dbReference type="GeneID" id="66109205"/>
<comment type="similarity">
    <text evidence="2">Belongs to the aerobic coproporphyrinogen-III oxidase family.</text>
</comment>
<comment type="pathway">
    <text evidence="1">Porphyrin-containing compound metabolism; protoporphyrin-IX biosynthesis; protoporphyrinogen-IX from coproporphyrinogen-III (O2 route): step 1/1.</text>
</comment>
<dbReference type="PRINTS" id="PR00073">
    <property type="entry name" value="COPRGNOXDASE"/>
</dbReference>